<feature type="domain" description="DOD-type homing endonuclease" evidence="1">
    <location>
        <begin position="91"/>
        <end position="221"/>
    </location>
</feature>
<organism evidence="2 3">
    <name type="scientific">Candidatus Nealsonbacteria bacterium CG02_land_8_20_14_3_00_40_11</name>
    <dbReference type="NCBI Taxonomy" id="1974700"/>
    <lineage>
        <taxon>Bacteria</taxon>
        <taxon>Candidatus Nealsoniibacteriota</taxon>
    </lineage>
</organism>
<dbReference type="PROSITE" id="PS50819">
    <property type="entry name" value="INTEIN_ENDONUCLEASE"/>
    <property type="match status" value="1"/>
</dbReference>
<reference evidence="3" key="1">
    <citation type="submission" date="2017-09" db="EMBL/GenBank/DDBJ databases">
        <title>Depth-based differentiation of microbial function through sediment-hosted aquifers and enrichment of novel symbionts in the deep terrestrial subsurface.</title>
        <authorList>
            <person name="Probst A.J."/>
            <person name="Ladd B."/>
            <person name="Jarett J.K."/>
            <person name="Geller-Mcgrath D.E."/>
            <person name="Sieber C.M.K."/>
            <person name="Emerson J.B."/>
            <person name="Anantharaman K."/>
            <person name="Thomas B.C."/>
            <person name="Malmstrom R."/>
            <person name="Stieglmeier M."/>
            <person name="Klingl A."/>
            <person name="Woyke T."/>
            <person name="Ryan C.M."/>
            <person name="Banfield J.F."/>
        </authorList>
    </citation>
    <scope>NUCLEOTIDE SEQUENCE [LARGE SCALE GENOMIC DNA]</scope>
</reference>
<dbReference type="Gene3D" id="3.10.28.10">
    <property type="entry name" value="Homing endonucleases"/>
    <property type="match status" value="1"/>
</dbReference>
<dbReference type="InterPro" id="IPR004860">
    <property type="entry name" value="LAGLIDADG_dom"/>
</dbReference>
<sequence>MYKTNPLLIEKCRRLRTKGFTLNEIIGAARLPKTTVYDNICDISLSFERKKEIQKNAIKRIVEFNRKRKGKCLFGRVVPKPKGWTNALLCLIAHFMFDGEIQTHSCIYHNRSNALIDRVSFLIEKVFNLRSYNWLNRETGVRRISYHYVELADYMKNKAQELKRYIKNASSLEKKIFLQAFFDDEGSVGFEKKRNKRRIRGYQHNLEILKLVQKLLNDFNIKSKIDEKYKEIVISRKPNLIKFRDKINFSKGIYVNPNRKNSIWKKKLEKRKILDYIISSYTK</sequence>
<evidence type="ECO:0000313" key="3">
    <source>
        <dbReference type="Proteomes" id="UP000230304"/>
    </source>
</evidence>
<comment type="caution">
    <text evidence="2">The sequence shown here is derived from an EMBL/GenBank/DDBJ whole genome shotgun (WGS) entry which is preliminary data.</text>
</comment>
<dbReference type="Pfam" id="PF14528">
    <property type="entry name" value="LAGLIDADG_3"/>
    <property type="match status" value="1"/>
</dbReference>
<dbReference type="AlphaFoldDB" id="A0A2M7D8K8"/>
<evidence type="ECO:0000313" key="2">
    <source>
        <dbReference type="EMBL" id="PIV43463.1"/>
    </source>
</evidence>
<gene>
    <name evidence="2" type="ORF">COS26_00490</name>
</gene>
<dbReference type="EMBL" id="PEUA01000011">
    <property type="protein sequence ID" value="PIV43463.1"/>
    <property type="molecule type" value="Genomic_DNA"/>
</dbReference>
<evidence type="ECO:0000259" key="1">
    <source>
        <dbReference type="PROSITE" id="PS50819"/>
    </source>
</evidence>
<dbReference type="SUPFAM" id="SSF55608">
    <property type="entry name" value="Homing endonucleases"/>
    <property type="match status" value="1"/>
</dbReference>
<accession>A0A2M7D8K8</accession>
<proteinExistence type="predicted"/>
<dbReference type="InterPro" id="IPR004042">
    <property type="entry name" value="Intein_endonuc_central"/>
</dbReference>
<dbReference type="GO" id="GO:0004519">
    <property type="term" value="F:endonuclease activity"/>
    <property type="evidence" value="ECO:0007669"/>
    <property type="project" value="InterPro"/>
</dbReference>
<protein>
    <recommendedName>
        <fullName evidence="1">DOD-type homing endonuclease domain-containing protein</fullName>
    </recommendedName>
</protein>
<name>A0A2M7D8K8_9BACT</name>
<dbReference type="Proteomes" id="UP000230304">
    <property type="component" value="Unassembled WGS sequence"/>
</dbReference>
<dbReference type="InterPro" id="IPR027434">
    <property type="entry name" value="Homing_endonucl"/>
</dbReference>